<proteinExistence type="predicted"/>
<name>X0X6C3_9ZZZZ</name>
<feature type="non-terminal residue" evidence="1">
    <location>
        <position position="1"/>
    </location>
</feature>
<reference evidence="1" key="1">
    <citation type="journal article" date="2014" name="Front. Microbiol.">
        <title>High frequency of phylogenetically diverse reductive dehalogenase-homologous genes in deep subseafloor sedimentary metagenomes.</title>
        <authorList>
            <person name="Kawai M."/>
            <person name="Futagami T."/>
            <person name="Toyoda A."/>
            <person name="Takaki Y."/>
            <person name="Nishi S."/>
            <person name="Hori S."/>
            <person name="Arai W."/>
            <person name="Tsubouchi T."/>
            <person name="Morono Y."/>
            <person name="Uchiyama I."/>
            <person name="Ito T."/>
            <person name="Fujiyama A."/>
            <person name="Inagaki F."/>
            <person name="Takami H."/>
        </authorList>
    </citation>
    <scope>NUCLEOTIDE SEQUENCE</scope>
    <source>
        <strain evidence="1">Expedition CK06-06</strain>
    </source>
</reference>
<gene>
    <name evidence="1" type="ORF">S01H1_62006</name>
</gene>
<organism evidence="1">
    <name type="scientific">marine sediment metagenome</name>
    <dbReference type="NCBI Taxonomy" id="412755"/>
    <lineage>
        <taxon>unclassified sequences</taxon>
        <taxon>metagenomes</taxon>
        <taxon>ecological metagenomes</taxon>
    </lineage>
</organism>
<evidence type="ECO:0000313" key="1">
    <source>
        <dbReference type="EMBL" id="GAG38575.1"/>
    </source>
</evidence>
<dbReference type="AlphaFoldDB" id="X0X6C3"/>
<comment type="caution">
    <text evidence="1">The sequence shown here is derived from an EMBL/GenBank/DDBJ whole genome shotgun (WGS) entry which is preliminary data.</text>
</comment>
<sequence>QQPGLLPPNNKNLIAQYDKWWSDVLRKNFGEDEAARYEVLGPFREFVMKTYELTEPHLYVAMKDGQVLHRLFGEHRVFQLKESATIKELHQ</sequence>
<accession>X0X6C3</accession>
<dbReference type="EMBL" id="BARS01040698">
    <property type="protein sequence ID" value="GAG38575.1"/>
    <property type="molecule type" value="Genomic_DNA"/>
</dbReference>
<protein>
    <submittedName>
        <fullName evidence="1">Uncharacterized protein</fullName>
    </submittedName>
</protein>